<proteinExistence type="predicted"/>
<protein>
    <recommendedName>
        <fullName evidence="3">Type IV secretion system protein</fullName>
    </recommendedName>
</protein>
<sequence>MSLLGAPVAHNWNPIQQPVYAQTPTIDLSSLAKLKEIIGTVNQQLGQLNTIFNTVNQINKVIGMVGSGNITGILGMLGLDVSSITKCISAVKGISSGGLGKGLSGVQSIMGGLQGCSASVGLSGIAPSIPGLDTLSQAVTTATGFAQQYQNVATAFKSGGTVGMASEALKSGLYLTGGMTQQSVENTNKIRGIVARQSAVDGMAVAIQGKTYLEKAPEDIKSLAESAKNAKDLRGDVSVNNAIMMKVLEQLQQLNAQMAALNQQRASGFIAGDAHTFSNNGN</sequence>
<dbReference type="Proteomes" id="UP001596060">
    <property type="component" value="Unassembled WGS sequence"/>
</dbReference>
<dbReference type="RefSeq" id="WP_068203561.1">
    <property type="nucleotide sequence ID" value="NZ_JBHSLU010000073.1"/>
</dbReference>
<evidence type="ECO:0000313" key="1">
    <source>
        <dbReference type="EMBL" id="MFC5507839.1"/>
    </source>
</evidence>
<reference evidence="2" key="1">
    <citation type="journal article" date="2019" name="Int. J. Syst. Evol. Microbiol.">
        <title>The Global Catalogue of Microorganisms (GCM) 10K type strain sequencing project: providing services to taxonomists for standard genome sequencing and annotation.</title>
        <authorList>
            <consortium name="The Broad Institute Genomics Platform"/>
            <consortium name="The Broad Institute Genome Sequencing Center for Infectious Disease"/>
            <person name="Wu L."/>
            <person name="Ma J."/>
        </authorList>
    </citation>
    <scope>NUCLEOTIDE SEQUENCE [LARGE SCALE GENOMIC DNA]</scope>
    <source>
        <strain evidence="2">CCUG 43117</strain>
    </source>
</reference>
<gene>
    <name evidence="1" type="ORF">ACFPN9_21575</name>
</gene>
<evidence type="ECO:0008006" key="3">
    <source>
        <dbReference type="Google" id="ProtNLM"/>
    </source>
</evidence>
<keyword evidence="2" id="KW-1185">Reference proteome</keyword>
<comment type="caution">
    <text evidence="1">The sequence shown here is derived from an EMBL/GenBank/DDBJ whole genome shotgun (WGS) entry which is preliminary data.</text>
</comment>
<name>A0ABW0P580_9HYPH</name>
<evidence type="ECO:0000313" key="2">
    <source>
        <dbReference type="Proteomes" id="UP001596060"/>
    </source>
</evidence>
<dbReference type="EMBL" id="JBHSLU010000073">
    <property type="protein sequence ID" value="MFC5507839.1"/>
    <property type="molecule type" value="Genomic_DNA"/>
</dbReference>
<accession>A0ABW0P580</accession>
<organism evidence="1 2">
    <name type="scientific">Bosea massiliensis</name>
    <dbReference type="NCBI Taxonomy" id="151419"/>
    <lineage>
        <taxon>Bacteria</taxon>
        <taxon>Pseudomonadati</taxon>
        <taxon>Pseudomonadota</taxon>
        <taxon>Alphaproteobacteria</taxon>
        <taxon>Hyphomicrobiales</taxon>
        <taxon>Boseaceae</taxon>
        <taxon>Bosea</taxon>
    </lineage>
</organism>